<feature type="compositionally biased region" description="Basic and acidic residues" evidence="11">
    <location>
        <begin position="246"/>
        <end position="260"/>
    </location>
</feature>
<dbReference type="GO" id="GO:0000122">
    <property type="term" value="P:negative regulation of transcription by RNA polymerase II"/>
    <property type="evidence" value="ECO:0007669"/>
    <property type="project" value="UniProtKB-ARBA"/>
</dbReference>
<dbReference type="FunFam" id="3.30.160.60:FF:000245">
    <property type="entry name" value="zinc finger protein Gfi-1"/>
    <property type="match status" value="1"/>
</dbReference>
<keyword evidence="8" id="KW-0804">Transcription</keyword>
<evidence type="ECO:0000256" key="3">
    <source>
        <dbReference type="ARBA" id="ARBA00022737"/>
    </source>
</evidence>
<keyword evidence="2" id="KW-0479">Metal-binding</keyword>
<evidence type="ECO:0000256" key="1">
    <source>
        <dbReference type="ARBA" id="ARBA00004123"/>
    </source>
</evidence>
<feature type="compositionally biased region" description="Pro residues" evidence="11">
    <location>
        <begin position="107"/>
        <end position="123"/>
    </location>
</feature>
<keyword evidence="5" id="KW-0862">Zinc</keyword>
<feature type="compositionally biased region" description="Polar residues" evidence="11">
    <location>
        <begin position="265"/>
        <end position="278"/>
    </location>
</feature>
<dbReference type="FunFam" id="3.30.160.60:FF:000432">
    <property type="entry name" value="zinc finger protein Gfi-1b isoform X1"/>
    <property type="match status" value="1"/>
</dbReference>
<dbReference type="FunFam" id="3.30.160.60:FF:000208">
    <property type="entry name" value="zinc finger protein Gfi-1b"/>
    <property type="match status" value="1"/>
</dbReference>
<dbReference type="EMBL" id="KQ414784">
    <property type="protein sequence ID" value="KOC61131.1"/>
    <property type="molecule type" value="Genomic_DNA"/>
</dbReference>
<dbReference type="GO" id="GO:0003002">
    <property type="term" value="P:regionalization"/>
    <property type="evidence" value="ECO:0007669"/>
    <property type="project" value="UniProtKB-ARBA"/>
</dbReference>
<dbReference type="SUPFAM" id="SSF57667">
    <property type="entry name" value="beta-beta-alpha zinc fingers"/>
    <property type="match status" value="2"/>
</dbReference>
<dbReference type="FunFam" id="3.30.160.60:FF:000148">
    <property type="entry name" value="zinc finger protein Gfi-1"/>
    <property type="match status" value="1"/>
</dbReference>
<gene>
    <name evidence="13" type="ORF">WH47_04397</name>
</gene>
<feature type="region of interest" description="Disordered" evidence="11">
    <location>
        <begin position="43"/>
        <end position="73"/>
    </location>
</feature>
<keyword evidence="7" id="KW-0238">DNA-binding</keyword>
<feature type="region of interest" description="Disordered" evidence="11">
    <location>
        <begin position="220"/>
        <end position="279"/>
    </location>
</feature>
<evidence type="ECO:0000313" key="14">
    <source>
        <dbReference type="Proteomes" id="UP000053825"/>
    </source>
</evidence>
<feature type="domain" description="C2H2-type" evidence="12">
    <location>
        <begin position="358"/>
        <end position="385"/>
    </location>
</feature>
<dbReference type="GO" id="GO:0005634">
    <property type="term" value="C:nucleus"/>
    <property type="evidence" value="ECO:0007669"/>
    <property type="project" value="UniProtKB-SubCell"/>
</dbReference>
<dbReference type="PROSITE" id="PS50157">
    <property type="entry name" value="ZINC_FINGER_C2H2_2"/>
    <property type="match status" value="4"/>
</dbReference>
<sequence length="478" mass="52279">MDSYKEVCSRMSAKVLKSKCIGGRLWNVRSDIWRSNQNSVIARDARAGDTPMEDPLSRERGREEEASGALAWTPTRSQAVPRTWYVKPELHCNAIGVPAGALSPPATLSPPCSPSVTLPPSPWSPGAAGSSLSTATSSNPSSVSSSSLSQPTPDRFSAFTLVSTCNSDARLQNLPLTTTAAAREMRCCLMYGGYGSSGAAWWARHMSLLLPHSLLPPSRIPSQQSTPLANCSSSIHPGPLNTSRADSPRRSTPEKVKFEEEAPLNLSTKPNDISSTVGRKSEIWSPGTVCEREAKETRIPPSRSPSLTPVITRQIHHSPLTPPSSSERTFQCKQCGKAFKRSSTLSTHLLIHSDTRPYPCQYCGKRFHQKSDMKKHTYIHTGEKPHKCVVCGKAFSQSSNLITHMRKHTGYKPFQCGLCDKAFQRKVDLRRHREGQHPAAPALDYRSLQLSSQPANIKHSPPLQSASAYHMIPVPGNS</sequence>
<dbReference type="AlphaFoldDB" id="A0A0L7QRK6"/>
<feature type="region of interest" description="Disordered" evidence="11">
    <location>
        <begin position="106"/>
        <end position="151"/>
    </location>
</feature>
<evidence type="ECO:0000256" key="8">
    <source>
        <dbReference type="ARBA" id="ARBA00023163"/>
    </source>
</evidence>
<feature type="compositionally biased region" description="Polar residues" evidence="11">
    <location>
        <begin position="223"/>
        <end position="245"/>
    </location>
</feature>
<dbReference type="GO" id="GO:0008270">
    <property type="term" value="F:zinc ion binding"/>
    <property type="evidence" value="ECO:0007669"/>
    <property type="project" value="UniProtKB-KW"/>
</dbReference>
<dbReference type="Pfam" id="PF00096">
    <property type="entry name" value="zf-C2H2"/>
    <property type="match status" value="4"/>
</dbReference>
<accession>A0A0L7QRK6</accession>
<dbReference type="Gene3D" id="3.30.160.60">
    <property type="entry name" value="Classic Zinc Finger"/>
    <property type="match status" value="4"/>
</dbReference>
<keyword evidence="4 10" id="KW-0863">Zinc-finger</keyword>
<protein>
    <submittedName>
        <fullName evidence="13">Zinc finger protein sens</fullName>
    </submittedName>
</protein>
<dbReference type="InterPro" id="IPR013087">
    <property type="entry name" value="Znf_C2H2_type"/>
</dbReference>
<dbReference type="STRING" id="597456.A0A0L7QRK6"/>
<feature type="compositionally biased region" description="Basic and acidic residues" evidence="11">
    <location>
        <begin position="55"/>
        <end position="65"/>
    </location>
</feature>
<keyword evidence="3" id="KW-0677">Repeat</keyword>
<feature type="domain" description="C2H2-type" evidence="12">
    <location>
        <begin position="414"/>
        <end position="442"/>
    </location>
</feature>
<dbReference type="SMART" id="SM00355">
    <property type="entry name" value="ZnF_C2H2"/>
    <property type="match status" value="4"/>
</dbReference>
<evidence type="ECO:0000256" key="11">
    <source>
        <dbReference type="SAM" id="MobiDB-lite"/>
    </source>
</evidence>
<dbReference type="PROSITE" id="PS00028">
    <property type="entry name" value="ZINC_FINGER_C2H2_1"/>
    <property type="match status" value="4"/>
</dbReference>
<name>A0A0L7QRK6_9HYME</name>
<evidence type="ECO:0000256" key="4">
    <source>
        <dbReference type="ARBA" id="ARBA00022771"/>
    </source>
</evidence>
<evidence type="ECO:0000256" key="5">
    <source>
        <dbReference type="ARBA" id="ARBA00022833"/>
    </source>
</evidence>
<feature type="domain" description="C2H2-type" evidence="12">
    <location>
        <begin position="330"/>
        <end position="357"/>
    </location>
</feature>
<dbReference type="PANTHER" id="PTHR23235">
    <property type="entry name" value="KRUEPPEL-LIKE TRANSCRIPTION FACTOR"/>
    <property type="match status" value="1"/>
</dbReference>
<evidence type="ECO:0000259" key="12">
    <source>
        <dbReference type="PROSITE" id="PS50157"/>
    </source>
</evidence>
<dbReference type="Proteomes" id="UP000053825">
    <property type="component" value="Unassembled WGS sequence"/>
</dbReference>
<organism evidence="13 14">
    <name type="scientific">Habropoda laboriosa</name>
    <dbReference type="NCBI Taxonomy" id="597456"/>
    <lineage>
        <taxon>Eukaryota</taxon>
        <taxon>Metazoa</taxon>
        <taxon>Ecdysozoa</taxon>
        <taxon>Arthropoda</taxon>
        <taxon>Hexapoda</taxon>
        <taxon>Insecta</taxon>
        <taxon>Pterygota</taxon>
        <taxon>Neoptera</taxon>
        <taxon>Endopterygota</taxon>
        <taxon>Hymenoptera</taxon>
        <taxon>Apocrita</taxon>
        <taxon>Aculeata</taxon>
        <taxon>Apoidea</taxon>
        <taxon>Anthophila</taxon>
        <taxon>Apidae</taxon>
        <taxon>Habropoda</taxon>
    </lineage>
</organism>
<evidence type="ECO:0000256" key="2">
    <source>
        <dbReference type="ARBA" id="ARBA00022723"/>
    </source>
</evidence>
<evidence type="ECO:0000256" key="9">
    <source>
        <dbReference type="ARBA" id="ARBA00023242"/>
    </source>
</evidence>
<dbReference type="InterPro" id="IPR036236">
    <property type="entry name" value="Znf_C2H2_sf"/>
</dbReference>
<evidence type="ECO:0000313" key="13">
    <source>
        <dbReference type="EMBL" id="KOC61131.1"/>
    </source>
</evidence>
<keyword evidence="6" id="KW-0805">Transcription regulation</keyword>
<dbReference type="OrthoDB" id="6155966at2759"/>
<dbReference type="PANTHER" id="PTHR23235:SF142">
    <property type="entry name" value="ZINC FINGER PROTEIN 384"/>
    <property type="match status" value="1"/>
</dbReference>
<evidence type="ECO:0000256" key="6">
    <source>
        <dbReference type="ARBA" id="ARBA00023015"/>
    </source>
</evidence>
<reference evidence="13 14" key="1">
    <citation type="submission" date="2015-07" db="EMBL/GenBank/DDBJ databases">
        <title>The genome of Habropoda laboriosa.</title>
        <authorList>
            <person name="Pan H."/>
            <person name="Kapheim K."/>
        </authorList>
    </citation>
    <scope>NUCLEOTIDE SEQUENCE [LARGE SCALE GENOMIC DNA]</scope>
    <source>
        <strain evidence="13">0110345459</strain>
    </source>
</reference>
<feature type="domain" description="C2H2-type" evidence="12">
    <location>
        <begin position="386"/>
        <end position="413"/>
    </location>
</feature>
<evidence type="ECO:0000256" key="7">
    <source>
        <dbReference type="ARBA" id="ARBA00023125"/>
    </source>
</evidence>
<dbReference type="GO" id="GO:0009887">
    <property type="term" value="P:animal organ morphogenesis"/>
    <property type="evidence" value="ECO:0007669"/>
    <property type="project" value="UniProtKB-ARBA"/>
</dbReference>
<keyword evidence="14" id="KW-1185">Reference proteome</keyword>
<proteinExistence type="predicted"/>
<dbReference type="GO" id="GO:0000978">
    <property type="term" value="F:RNA polymerase II cis-regulatory region sequence-specific DNA binding"/>
    <property type="evidence" value="ECO:0007669"/>
    <property type="project" value="TreeGrafter"/>
</dbReference>
<comment type="subcellular location">
    <subcellularLocation>
        <location evidence="1">Nucleus</location>
    </subcellularLocation>
</comment>
<keyword evidence="9" id="KW-0539">Nucleus</keyword>
<evidence type="ECO:0000256" key="10">
    <source>
        <dbReference type="PROSITE-ProRule" id="PRU00042"/>
    </source>
</evidence>
<feature type="compositionally biased region" description="Low complexity" evidence="11">
    <location>
        <begin position="124"/>
        <end position="149"/>
    </location>
</feature>
<dbReference type="GO" id="GO:0000981">
    <property type="term" value="F:DNA-binding transcription factor activity, RNA polymerase II-specific"/>
    <property type="evidence" value="ECO:0007669"/>
    <property type="project" value="TreeGrafter"/>
</dbReference>